<feature type="transmembrane region" description="Helical" evidence="7">
    <location>
        <begin position="294"/>
        <end position="314"/>
    </location>
</feature>
<evidence type="ECO:0000256" key="5">
    <source>
        <dbReference type="ARBA" id="ARBA00022989"/>
    </source>
</evidence>
<feature type="transmembrane region" description="Helical" evidence="7">
    <location>
        <begin position="255"/>
        <end position="274"/>
    </location>
</feature>
<reference evidence="10" key="1">
    <citation type="journal article" date="2019" name="Int. J. Syst. Evol. Microbiol.">
        <title>The Global Catalogue of Microorganisms (GCM) 10K type strain sequencing project: providing services to taxonomists for standard genome sequencing and annotation.</title>
        <authorList>
            <consortium name="The Broad Institute Genomics Platform"/>
            <consortium name="The Broad Institute Genome Sequencing Center for Infectious Disease"/>
            <person name="Wu L."/>
            <person name="Ma J."/>
        </authorList>
    </citation>
    <scope>NUCLEOTIDE SEQUENCE [LARGE SCALE GENOMIC DNA]</scope>
    <source>
        <strain evidence="10">JCM 16961</strain>
    </source>
</reference>
<evidence type="ECO:0000313" key="10">
    <source>
        <dbReference type="Proteomes" id="UP001501536"/>
    </source>
</evidence>
<keyword evidence="4 7" id="KW-0812">Transmembrane</keyword>
<name>A0ABP7E124_9MICC</name>
<dbReference type="EMBL" id="BAABCJ010000007">
    <property type="protein sequence ID" value="GAA3712112.1"/>
    <property type="molecule type" value="Genomic_DNA"/>
</dbReference>
<gene>
    <name evidence="9" type="ORF">GCM10022377_26980</name>
</gene>
<keyword evidence="5 7" id="KW-1133">Transmembrane helix</keyword>
<protein>
    <submittedName>
        <fullName evidence="9">Acyltransferase</fullName>
    </submittedName>
</protein>
<sequence length="336" mass="36962">MTGARPAENALGSARLHWMDFLRGLAVLLVVLMHSNEHGGVSLPWWTDANEYLAPFRMPLLMFLSGLLVEHSMAKPLPQYVWGKVAAIAWPLVIWLVLYGLLARDGFGLPLDLHAYLTSGDYLWFLMALLACYGLALLFKPLTAALPRTHHWGYLLVFVAAVLLAVATGIEQGLKGNTLWYGAFFFLGAWARPYLRRWLDAPWAGVVPLLLVVAAASYATVRAGIPSFATLPGACLSALGILGIVWVAPHLPPSAFLRFVTWCGRSSIVVYVVHFPVLVLLRDRVLPAGALPDVAHVLVLTVATLAVTVLLVWARPWTPWLYTMPQHLRPGRVRAA</sequence>
<dbReference type="Pfam" id="PF01757">
    <property type="entry name" value="Acyl_transf_3"/>
    <property type="match status" value="1"/>
</dbReference>
<dbReference type="Proteomes" id="UP001501536">
    <property type="component" value="Unassembled WGS sequence"/>
</dbReference>
<comment type="caution">
    <text evidence="9">The sequence shown here is derived from an EMBL/GenBank/DDBJ whole genome shotgun (WGS) entry which is preliminary data.</text>
</comment>
<evidence type="ECO:0000256" key="1">
    <source>
        <dbReference type="ARBA" id="ARBA00004651"/>
    </source>
</evidence>
<evidence type="ECO:0000256" key="2">
    <source>
        <dbReference type="ARBA" id="ARBA00007400"/>
    </source>
</evidence>
<feature type="transmembrane region" description="Helical" evidence="7">
    <location>
        <begin position="122"/>
        <end position="139"/>
    </location>
</feature>
<comment type="subcellular location">
    <subcellularLocation>
        <location evidence="1">Cell membrane</location>
        <topology evidence="1">Multi-pass membrane protein</topology>
    </subcellularLocation>
</comment>
<keyword evidence="6 7" id="KW-0472">Membrane</keyword>
<evidence type="ECO:0000256" key="7">
    <source>
        <dbReference type="SAM" id="Phobius"/>
    </source>
</evidence>
<dbReference type="PANTHER" id="PTHR40074:SF2">
    <property type="entry name" value="O-ACETYLTRANSFERASE WECH"/>
    <property type="match status" value="1"/>
</dbReference>
<feature type="transmembrane region" description="Helical" evidence="7">
    <location>
        <begin position="227"/>
        <end position="248"/>
    </location>
</feature>
<organism evidence="9 10">
    <name type="scientific">Zhihengliuella alba</name>
    <dbReference type="NCBI Taxonomy" id="547018"/>
    <lineage>
        <taxon>Bacteria</taxon>
        <taxon>Bacillati</taxon>
        <taxon>Actinomycetota</taxon>
        <taxon>Actinomycetes</taxon>
        <taxon>Micrococcales</taxon>
        <taxon>Micrococcaceae</taxon>
        <taxon>Zhihengliuella</taxon>
    </lineage>
</organism>
<feature type="domain" description="Acyltransferase 3" evidence="8">
    <location>
        <begin position="17"/>
        <end position="313"/>
    </location>
</feature>
<evidence type="ECO:0000259" key="8">
    <source>
        <dbReference type="Pfam" id="PF01757"/>
    </source>
</evidence>
<accession>A0ABP7E124</accession>
<dbReference type="GO" id="GO:0016746">
    <property type="term" value="F:acyltransferase activity"/>
    <property type="evidence" value="ECO:0007669"/>
    <property type="project" value="UniProtKB-KW"/>
</dbReference>
<comment type="similarity">
    <text evidence="2">Belongs to the acyltransferase 3 family.</text>
</comment>
<evidence type="ECO:0000313" key="9">
    <source>
        <dbReference type="EMBL" id="GAA3712112.1"/>
    </source>
</evidence>
<evidence type="ECO:0000256" key="3">
    <source>
        <dbReference type="ARBA" id="ARBA00022475"/>
    </source>
</evidence>
<dbReference type="RefSeq" id="WP_344885763.1">
    <property type="nucleotide sequence ID" value="NZ_BAABCJ010000007.1"/>
</dbReference>
<keyword evidence="10" id="KW-1185">Reference proteome</keyword>
<dbReference type="InterPro" id="IPR002656">
    <property type="entry name" value="Acyl_transf_3_dom"/>
</dbReference>
<keyword evidence="9" id="KW-0012">Acyltransferase</keyword>
<feature type="transmembrane region" description="Helical" evidence="7">
    <location>
        <begin position="202"/>
        <end position="221"/>
    </location>
</feature>
<dbReference type="PANTHER" id="PTHR40074">
    <property type="entry name" value="O-ACETYLTRANSFERASE WECH"/>
    <property type="match status" value="1"/>
</dbReference>
<evidence type="ECO:0000256" key="6">
    <source>
        <dbReference type="ARBA" id="ARBA00023136"/>
    </source>
</evidence>
<proteinExistence type="inferred from homology"/>
<keyword evidence="3" id="KW-1003">Cell membrane</keyword>
<evidence type="ECO:0000256" key="4">
    <source>
        <dbReference type="ARBA" id="ARBA00022692"/>
    </source>
</evidence>
<feature type="transmembrane region" description="Helical" evidence="7">
    <location>
        <begin position="81"/>
        <end position="102"/>
    </location>
</feature>
<feature type="transmembrane region" description="Helical" evidence="7">
    <location>
        <begin position="151"/>
        <end position="172"/>
    </location>
</feature>
<keyword evidence="9" id="KW-0808">Transferase</keyword>